<dbReference type="InParanoid" id="A0A2H3EEQ6"/>
<sequence length="119" mass="13381">GKVGEAVEFQNVLHVPDLCNNLLSPFHLTCHKGYKISIAGSSVQFFQDKVLHFSATVNDNNIGYLNGVTRILRPVMSNAASTCPLDVTLWHHRTCHRGISVVWDMHENQLVLNMKMHDT</sequence>
<keyword evidence="2" id="KW-1185">Reference proteome</keyword>
<evidence type="ECO:0000313" key="1">
    <source>
        <dbReference type="EMBL" id="PBL01509.1"/>
    </source>
</evidence>
<dbReference type="OrthoDB" id="7691805at2759"/>
<evidence type="ECO:0008006" key="3">
    <source>
        <dbReference type="Google" id="ProtNLM"/>
    </source>
</evidence>
<proteinExistence type="predicted"/>
<name>A0A2H3EEQ6_ARMGA</name>
<gene>
    <name evidence="1" type="ORF">ARMGADRAFT_1120207</name>
</gene>
<dbReference type="Proteomes" id="UP000217790">
    <property type="component" value="Unassembled WGS sequence"/>
</dbReference>
<organism evidence="1 2">
    <name type="scientific">Armillaria gallica</name>
    <name type="common">Bulbous honey fungus</name>
    <name type="synonym">Armillaria bulbosa</name>
    <dbReference type="NCBI Taxonomy" id="47427"/>
    <lineage>
        <taxon>Eukaryota</taxon>
        <taxon>Fungi</taxon>
        <taxon>Dikarya</taxon>
        <taxon>Basidiomycota</taxon>
        <taxon>Agaricomycotina</taxon>
        <taxon>Agaricomycetes</taxon>
        <taxon>Agaricomycetidae</taxon>
        <taxon>Agaricales</taxon>
        <taxon>Marasmiineae</taxon>
        <taxon>Physalacriaceae</taxon>
        <taxon>Armillaria</taxon>
    </lineage>
</organism>
<accession>A0A2H3EEQ6</accession>
<evidence type="ECO:0000313" key="2">
    <source>
        <dbReference type="Proteomes" id="UP000217790"/>
    </source>
</evidence>
<dbReference type="EMBL" id="KZ293646">
    <property type="protein sequence ID" value="PBL01509.1"/>
    <property type="molecule type" value="Genomic_DNA"/>
</dbReference>
<feature type="non-terminal residue" evidence="1">
    <location>
        <position position="1"/>
    </location>
</feature>
<dbReference type="STRING" id="47427.A0A2H3EEQ6"/>
<dbReference type="AlphaFoldDB" id="A0A2H3EEQ6"/>
<protein>
    <recommendedName>
        <fullName evidence="3">GAG-pre-integrase domain-containing protein</fullName>
    </recommendedName>
</protein>
<reference evidence="2" key="1">
    <citation type="journal article" date="2017" name="Nat. Ecol. Evol.">
        <title>Genome expansion and lineage-specific genetic innovations in the forest pathogenic fungi Armillaria.</title>
        <authorList>
            <person name="Sipos G."/>
            <person name="Prasanna A.N."/>
            <person name="Walter M.C."/>
            <person name="O'Connor E."/>
            <person name="Balint B."/>
            <person name="Krizsan K."/>
            <person name="Kiss B."/>
            <person name="Hess J."/>
            <person name="Varga T."/>
            <person name="Slot J."/>
            <person name="Riley R."/>
            <person name="Boka B."/>
            <person name="Rigling D."/>
            <person name="Barry K."/>
            <person name="Lee J."/>
            <person name="Mihaltcheva S."/>
            <person name="LaButti K."/>
            <person name="Lipzen A."/>
            <person name="Waldron R."/>
            <person name="Moloney N.M."/>
            <person name="Sperisen C."/>
            <person name="Kredics L."/>
            <person name="Vagvoelgyi C."/>
            <person name="Patrignani A."/>
            <person name="Fitzpatrick D."/>
            <person name="Nagy I."/>
            <person name="Doyle S."/>
            <person name="Anderson J.B."/>
            <person name="Grigoriev I.V."/>
            <person name="Gueldener U."/>
            <person name="Muensterkoetter M."/>
            <person name="Nagy L.G."/>
        </authorList>
    </citation>
    <scope>NUCLEOTIDE SEQUENCE [LARGE SCALE GENOMIC DNA]</scope>
    <source>
        <strain evidence="2">Ar21-2</strain>
    </source>
</reference>